<dbReference type="PROSITE" id="PS00061">
    <property type="entry name" value="ADH_SHORT"/>
    <property type="match status" value="1"/>
</dbReference>
<reference evidence="3 4" key="1">
    <citation type="submission" date="2016-10" db="EMBL/GenBank/DDBJ databases">
        <authorList>
            <person name="de Groot N.N."/>
        </authorList>
    </citation>
    <scope>NUCLEOTIDE SEQUENCE [LARGE SCALE GENOMIC DNA]</scope>
    <source>
        <strain evidence="3 4">ATCC 700224</strain>
    </source>
</reference>
<dbReference type="OrthoDB" id="9795647at2"/>
<dbReference type="Proteomes" id="UP000199412">
    <property type="component" value="Unassembled WGS sequence"/>
</dbReference>
<evidence type="ECO:0000313" key="4">
    <source>
        <dbReference type="Proteomes" id="UP000199412"/>
    </source>
</evidence>
<evidence type="ECO:0000313" key="3">
    <source>
        <dbReference type="EMBL" id="SDD65090.1"/>
    </source>
</evidence>
<dbReference type="InterPro" id="IPR002347">
    <property type="entry name" value="SDR_fam"/>
</dbReference>
<dbReference type="Gene3D" id="3.40.50.720">
    <property type="entry name" value="NAD(P)-binding Rossmann-like Domain"/>
    <property type="match status" value="1"/>
</dbReference>
<evidence type="ECO:0000256" key="2">
    <source>
        <dbReference type="RuleBase" id="RU000363"/>
    </source>
</evidence>
<dbReference type="PRINTS" id="PR00080">
    <property type="entry name" value="SDRFAMILY"/>
</dbReference>
<dbReference type="PANTHER" id="PTHR43658:SF8">
    <property type="entry name" value="17-BETA-HYDROXYSTEROID DEHYDROGENASE 14-RELATED"/>
    <property type="match status" value="1"/>
</dbReference>
<dbReference type="GO" id="GO:0016491">
    <property type="term" value="F:oxidoreductase activity"/>
    <property type="evidence" value="ECO:0007669"/>
    <property type="project" value="UniProtKB-KW"/>
</dbReference>
<dbReference type="PRINTS" id="PR00081">
    <property type="entry name" value="GDHRDH"/>
</dbReference>
<keyword evidence="4" id="KW-1185">Reference proteome</keyword>
<dbReference type="Pfam" id="PF00106">
    <property type="entry name" value="adh_short"/>
    <property type="match status" value="1"/>
</dbReference>
<comment type="similarity">
    <text evidence="2">Belongs to the short-chain dehydrogenases/reductases (SDR) family.</text>
</comment>
<dbReference type="STRING" id="69960.SAMN05421720_101151"/>
<dbReference type="InterPro" id="IPR020904">
    <property type="entry name" value="Sc_DH/Rdtase_CS"/>
</dbReference>
<proteinExistence type="inferred from homology"/>
<dbReference type="SUPFAM" id="SSF51735">
    <property type="entry name" value="NAD(P)-binding Rossmann-fold domains"/>
    <property type="match status" value="1"/>
</dbReference>
<accession>A0A1G6WGL4</accession>
<keyword evidence="1" id="KW-0560">Oxidoreductase</keyword>
<sequence>MQISGHAAIVTGGASGLGQATARVLAEAGARVTVLDVNADGAAATASEFGGLGLGCDVTSAESVAAALDTAAAAHGPARICVNCAGIVAGGRVVGKQGPHDLDTFSRVIGINLIGTFNVMSQAAAAMAALDPEPQDEAEHERGVIVNTGSIAATDGQIGQAAYAASKGGVAALTLPAARELARSGVRVMCIAPGLFRTPMFDSFPPDLYEALVKKTLHPHRLGKPEEFGQMVRSLIENPMMNGSVVRLDGALRMEPK</sequence>
<name>A0A1G6WGL4_9PROT</name>
<dbReference type="RefSeq" id="WP_092780638.1">
    <property type="nucleotide sequence ID" value="NZ_FNAP01000001.1"/>
</dbReference>
<evidence type="ECO:0000256" key="1">
    <source>
        <dbReference type="ARBA" id="ARBA00023002"/>
    </source>
</evidence>
<protein>
    <submittedName>
        <fullName evidence="3">NAD(P)-dependent dehydrogenase, short-chain alcohol dehydrogenase family</fullName>
    </submittedName>
</protein>
<organism evidence="3 4">
    <name type="scientific">Rhodospira trueperi</name>
    <dbReference type="NCBI Taxonomy" id="69960"/>
    <lineage>
        <taxon>Bacteria</taxon>
        <taxon>Pseudomonadati</taxon>
        <taxon>Pseudomonadota</taxon>
        <taxon>Alphaproteobacteria</taxon>
        <taxon>Rhodospirillales</taxon>
        <taxon>Rhodospirillaceae</taxon>
        <taxon>Rhodospira</taxon>
    </lineage>
</organism>
<dbReference type="EMBL" id="FNAP01000001">
    <property type="protein sequence ID" value="SDD65090.1"/>
    <property type="molecule type" value="Genomic_DNA"/>
</dbReference>
<gene>
    <name evidence="3" type="ORF">SAMN05421720_101151</name>
</gene>
<dbReference type="PANTHER" id="PTHR43658">
    <property type="entry name" value="SHORT-CHAIN DEHYDROGENASE/REDUCTASE"/>
    <property type="match status" value="1"/>
</dbReference>
<dbReference type="AlphaFoldDB" id="A0A1G6WGL4"/>
<dbReference type="InterPro" id="IPR036291">
    <property type="entry name" value="NAD(P)-bd_dom_sf"/>
</dbReference>